<dbReference type="Pfam" id="PF20120">
    <property type="entry name" value="DUF6510"/>
    <property type="match status" value="1"/>
</dbReference>
<dbReference type="RefSeq" id="WP_206502677.1">
    <property type="nucleotide sequence ID" value="NZ_CP031423.1"/>
</dbReference>
<dbReference type="EMBL" id="CP031423">
    <property type="protein sequence ID" value="AZS38624.1"/>
    <property type="molecule type" value="Genomic_DNA"/>
</dbReference>
<dbReference type="Proteomes" id="UP000276888">
    <property type="component" value="Chromosome"/>
</dbReference>
<dbReference type="InterPro" id="IPR045423">
    <property type="entry name" value="DUF6510"/>
</dbReference>
<evidence type="ECO:0000313" key="2">
    <source>
        <dbReference type="Proteomes" id="UP000276888"/>
    </source>
</evidence>
<gene>
    <name evidence="1" type="ORF">CVS47_03283</name>
</gene>
<dbReference type="KEGG" id="mlv:CVS47_03283"/>
<protein>
    <submittedName>
        <fullName evidence="1">Uncharacterized protein</fullName>
    </submittedName>
</protein>
<dbReference type="AlphaFoldDB" id="A0A3Q9J539"/>
<reference evidence="1 2" key="1">
    <citation type="submission" date="2018-08" db="EMBL/GenBank/DDBJ databases">
        <title>Microbacterium lemovicicum sp. nov., a bacterium isolated from a natural uranium-rich soil.</title>
        <authorList>
            <person name="ORTET P."/>
        </authorList>
    </citation>
    <scope>NUCLEOTIDE SEQUENCE [LARGE SCALE GENOMIC DNA]</scope>
    <source>
        <strain evidence="1 2">Viu22</strain>
    </source>
</reference>
<accession>A0A3Q9J539</accession>
<sequence length="99" mass="10528">MSQITPRPRPPEHLVHKLDGNVLAGVLQTLGAAGATEVEVECRTCGRSAPLAQWSVEADRTAFIVRCRDCTHTLATILRDADGGLTVRIAGGPTLRARG</sequence>
<evidence type="ECO:0000313" key="1">
    <source>
        <dbReference type="EMBL" id="AZS38624.1"/>
    </source>
</evidence>
<keyword evidence="2" id="KW-1185">Reference proteome</keyword>
<name>A0A3Q9J539_9MICO</name>
<proteinExistence type="predicted"/>
<organism evidence="1 2">
    <name type="scientific">Microbacterium lemovicicum</name>
    <dbReference type="NCBI Taxonomy" id="1072463"/>
    <lineage>
        <taxon>Bacteria</taxon>
        <taxon>Bacillati</taxon>
        <taxon>Actinomycetota</taxon>
        <taxon>Actinomycetes</taxon>
        <taxon>Micrococcales</taxon>
        <taxon>Microbacteriaceae</taxon>
        <taxon>Microbacterium</taxon>
    </lineage>
</organism>